<reference evidence="1 2" key="2">
    <citation type="submission" date="2018-11" db="EMBL/GenBank/DDBJ databases">
        <authorList>
            <consortium name="Pathogen Informatics"/>
        </authorList>
    </citation>
    <scope>NUCLEOTIDE SEQUENCE [LARGE SCALE GENOMIC DNA]</scope>
</reference>
<dbReference type="AlphaFoldDB" id="A0A0R3TYR6"/>
<organism evidence="3">
    <name type="scientific">Rodentolepis nana</name>
    <name type="common">Dwarf tapeworm</name>
    <name type="synonym">Hymenolepis nana</name>
    <dbReference type="NCBI Taxonomy" id="102285"/>
    <lineage>
        <taxon>Eukaryota</taxon>
        <taxon>Metazoa</taxon>
        <taxon>Spiralia</taxon>
        <taxon>Lophotrochozoa</taxon>
        <taxon>Platyhelminthes</taxon>
        <taxon>Cestoda</taxon>
        <taxon>Eucestoda</taxon>
        <taxon>Cyclophyllidea</taxon>
        <taxon>Hymenolepididae</taxon>
        <taxon>Rodentolepis</taxon>
    </lineage>
</organism>
<keyword evidence="2" id="KW-1185">Reference proteome</keyword>
<sequence>MVFSVLLRTQSFESRNARRETCAEPALKADFDDLQSNLMTLKSQHDCPDALKVEDILETMYPASKRAHCKLCCE</sequence>
<evidence type="ECO:0000313" key="3">
    <source>
        <dbReference type="WBParaSite" id="HNAJ_0001301501-mRNA-1"/>
    </source>
</evidence>
<evidence type="ECO:0000313" key="1">
    <source>
        <dbReference type="EMBL" id="VDO14631.1"/>
    </source>
</evidence>
<reference evidence="3" key="1">
    <citation type="submission" date="2017-02" db="UniProtKB">
        <authorList>
            <consortium name="WormBaseParasite"/>
        </authorList>
    </citation>
    <scope>IDENTIFICATION</scope>
</reference>
<dbReference type="Proteomes" id="UP000278807">
    <property type="component" value="Unassembled WGS sequence"/>
</dbReference>
<proteinExistence type="predicted"/>
<name>A0A0R3TYR6_RODNA</name>
<accession>A0A0R3TYR6</accession>
<evidence type="ECO:0000313" key="2">
    <source>
        <dbReference type="Proteomes" id="UP000278807"/>
    </source>
</evidence>
<dbReference type="WBParaSite" id="HNAJ_0001301501-mRNA-1">
    <property type="protein sequence ID" value="HNAJ_0001301501-mRNA-1"/>
    <property type="gene ID" value="HNAJ_0001301501"/>
</dbReference>
<dbReference type="EMBL" id="UZAE01014853">
    <property type="protein sequence ID" value="VDO14631.1"/>
    <property type="molecule type" value="Genomic_DNA"/>
</dbReference>
<gene>
    <name evidence="1" type="ORF">HNAJ_LOCUS12989</name>
</gene>
<protein>
    <submittedName>
        <fullName evidence="1 3">Uncharacterized protein</fullName>
    </submittedName>
</protein>
<dbReference type="STRING" id="102285.A0A0R3TYR6"/>